<evidence type="ECO:0000259" key="12">
    <source>
        <dbReference type="Pfam" id="PF17297"/>
    </source>
</evidence>
<evidence type="ECO:0000256" key="2">
    <source>
        <dbReference type="ARBA" id="ARBA00005796"/>
    </source>
</evidence>
<comment type="similarity">
    <text evidence="2 10">Belongs to the phosphoenolpyruvate carboxykinase [GTP] family.</text>
</comment>
<keyword evidence="14" id="KW-1185">Reference proteome</keyword>
<evidence type="ECO:0000256" key="3">
    <source>
        <dbReference type="ARBA" id="ARBA00022432"/>
    </source>
</evidence>
<feature type="binding site" evidence="10">
    <location>
        <begin position="530"/>
        <end position="533"/>
    </location>
    <ligand>
        <name>GTP</name>
        <dbReference type="ChEBI" id="CHEBI:37565"/>
    </ligand>
</feature>
<feature type="binding site" evidence="10">
    <location>
        <position position="436"/>
    </location>
    <ligand>
        <name>GTP</name>
        <dbReference type="ChEBI" id="CHEBI:37565"/>
    </ligand>
</feature>
<feature type="binding site" evidence="10">
    <location>
        <begin position="403"/>
        <end position="405"/>
    </location>
    <ligand>
        <name>substrate</name>
    </ligand>
</feature>
<feature type="domain" description="Phosphoenolpyruvate carboxykinase GTP-utilising N-terminal" evidence="12">
    <location>
        <begin position="31"/>
        <end position="242"/>
    </location>
</feature>
<dbReference type="PANTHER" id="PTHR11561">
    <property type="entry name" value="PHOSPHOENOLPYRUVATE CARBOXYKINASE"/>
    <property type="match status" value="1"/>
</dbReference>
<dbReference type="Gene3D" id="2.170.8.10">
    <property type="entry name" value="Phosphoenolpyruvate Carboxykinase, domain 2"/>
    <property type="match status" value="1"/>
</dbReference>
<dbReference type="SUPFAM" id="SSF53795">
    <property type="entry name" value="PEP carboxykinase-like"/>
    <property type="match status" value="1"/>
</dbReference>
<dbReference type="Gene3D" id="3.90.228.20">
    <property type="match status" value="1"/>
</dbReference>
<proteinExistence type="inferred from homology"/>
<feature type="domain" description="Phosphoenolpyruvate carboxykinase C-terminal P-loop" evidence="11">
    <location>
        <begin position="248"/>
        <end position="617"/>
    </location>
</feature>
<feature type="binding site" evidence="10">
    <location>
        <begin position="276"/>
        <end position="281"/>
    </location>
    <ligand>
        <name>GTP</name>
        <dbReference type="ChEBI" id="CHEBI:37565"/>
    </ligand>
</feature>
<evidence type="ECO:0000256" key="7">
    <source>
        <dbReference type="ARBA" id="ARBA00023134"/>
    </source>
</evidence>
<evidence type="ECO:0000259" key="11">
    <source>
        <dbReference type="Pfam" id="PF00821"/>
    </source>
</evidence>
<keyword evidence="7 10" id="KW-0342">GTP-binding</keyword>
<evidence type="ECO:0000256" key="10">
    <source>
        <dbReference type="HAMAP-Rule" id="MF_00452"/>
    </source>
</evidence>
<evidence type="ECO:0000256" key="6">
    <source>
        <dbReference type="ARBA" id="ARBA00022793"/>
    </source>
</evidence>
<dbReference type="Pfam" id="PF00821">
    <property type="entry name" value="PEPCK_GTP"/>
    <property type="match status" value="1"/>
</dbReference>
<dbReference type="Proteomes" id="UP001183619">
    <property type="component" value="Unassembled WGS sequence"/>
</dbReference>
<feature type="binding site" evidence="10">
    <location>
        <begin position="222"/>
        <end position="224"/>
    </location>
    <ligand>
        <name>substrate</name>
    </ligand>
</feature>
<dbReference type="InterPro" id="IPR035077">
    <property type="entry name" value="PEP_carboxykinase_GTP_C"/>
</dbReference>
<comment type="subunit">
    <text evidence="10">Monomer.</text>
</comment>
<dbReference type="PANTHER" id="PTHR11561:SF0">
    <property type="entry name" value="PHOSPHOENOLPYRUVATE CARBOXYKINASE [GTP]-RELATED"/>
    <property type="match status" value="1"/>
</dbReference>
<evidence type="ECO:0000256" key="9">
    <source>
        <dbReference type="ARBA" id="ARBA00023239"/>
    </source>
</evidence>
<dbReference type="SUPFAM" id="SSF68923">
    <property type="entry name" value="PEP carboxykinase N-terminal domain"/>
    <property type="match status" value="1"/>
</dbReference>
<keyword evidence="3 10" id="KW-0312">Gluconeogenesis</keyword>
<comment type="pathway">
    <text evidence="10">Carbohydrate biosynthesis; gluconeogenesis.</text>
</comment>
<feature type="binding site" evidence="10">
    <location>
        <position position="405"/>
    </location>
    <ligand>
        <name>GTP</name>
        <dbReference type="ChEBI" id="CHEBI:37565"/>
    </ligand>
</feature>
<keyword evidence="6 10" id="KW-0210">Decarboxylase</keyword>
<protein>
    <recommendedName>
        <fullName evidence="10">Phosphoenolpyruvate carboxykinase [GTP]</fullName>
        <shortName evidence="10">PEP carboxykinase</shortName>
        <shortName evidence="10">PEPCK</shortName>
        <ecNumber evidence="10">4.1.1.32</ecNumber>
    </recommendedName>
    <alternativeName>
        <fullName evidence="10">GTP-dependent phosphoenolpyruvate carboxykinase</fullName>
        <shortName evidence="10">GTP-PEPCK</shortName>
    </alternativeName>
</protein>
<comment type="caution">
    <text evidence="13">The sequence shown here is derived from an EMBL/GenBank/DDBJ whole genome shotgun (WGS) entry which is preliminary data.</text>
</comment>
<comment type="catalytic activity">
    <reaction evidence="10">
        <text>oxaloacetate + GTP = phosphoenolpyruvate + GDP + CO2</text>
        <dbReference type="Rhea" id="RHEA:10388"/>
        <dbReference type="ChEBI" id="CHEBI:16452"/>
        <dbReference type="ChEBI" id="CHEBI:16526"/>
        <dbReference type="ChEBI" id="CHEBI:37565"/>
        <dbReference type="ChEBI" id="CHEBI:58189"/>
        <dbReference type="ChEBI" id="CHEBI:58702"/>
        <dbReference type="EC" id="4.1.1.32"/>
    </reaction>
</comment>
<feature type="binding site" evidence="10">
    <location>
        <position position="85"/>
    </location>
    <ligand>
        <name>substrate</name>
    </ligand>
</feature>
<dbReference type="InterPro" id="IPR008209">
    <property type="entry name" value="PEP_carboxykinase_GTP"/>
</dbReference>
<accession>A0ABU2B4M6</accession>
<evidence type="ECO:0000313" key="14">
    <source>
        <dbReference type="Proteomes" id="UP001183619"/>
    </source>
</evidence>
<comment type="cofactor">
    <cofactor evidence="1">
        <name>Mn(2+)</name>
        <dbReference type="ChEBI" id="CHEBI:29035"/>
    </cofactor>
</comment>
<dbReference type="InterPro" id="IPR035078">
    <property type="entry name" value="PEP_carboxykinase_GTP_N"/>
</dbReference>
<organism evidence="13 14">
    <name type="scientific">Corynebacterium felinum</name>
    <dbReference type="NCBI Taxonomy" id="131318"/>
    <lineage>
        <taxon>Bacteria</taxon>
        <taxon>Bacillati</taxon>
        <taxon>Actinomycetota</taxon>
        <taxon>Actinomycetes</taxon>
        <taxon>Mycobacteriales</taxon>
        <taxon>Corynebacteriaceae</taxon>
        <taxon>Corynebacterium</taxon>
    </lineage>
</organism>
<dbReference type="Pfam" id="PF17297">
    <property type="entry name" value="PEPCK_N"/>
    <property type="match status" value="1"/>
</dbReference>
<comment type="subcellular location">
    <subcellularLocation>
        <location evidence="10">Cytoplasm</location>
    </subcellularLocation>
</comment>
<dbReference type="InterPro" id="IPR013035">
    <property type="entry name" value="PEP_carboxykinase_C"/>
</dbReference>
<dbReference type="Gene3D" id="3.40.449.10">
    <property type="entry name" value="Phosphoenolpyruvate Carboxykinase, domain 1"/>
    <property type="match status" value="1"/>
</dbReference>
<feature type="binding site" evidence="10">
    <location>
        <position position="275"/>
    </location>
    <ligand>
        <name>substrate</name>
    </ligand>
</feature>
<comment type="function">
    <text evidence="10">Catalyzes the conversion of oxaloacetate (OAA) to phosphoenolpyruvate (PEP), the rate-limiting step in the metabolic pathway that produces glucose from lactate and other precursors derived from the citric acid cycle.</text>
</comment>
<keyword evidence="9 10" id="KW-0456">Lyase</keyword>
<dbReference type="EMBL" id="JAVDYF010000001">
    <property type="protein sequence ID" value="MDR7353567.1"/>
    <property type="molecule type" value="Genomic_DNA"/>
</dbReference>
<evidence type="ECO:0000256" key="5">
    <source>
        <dbReference type="ARBA" id="ARBA00022741"/>
    </source>
</evidence>
<dbReference type="NCBIfam" id="NF003253">
    <property type="entry name" value="PRK04210.1"/>
    <property type="match status" value="1"/>
</dbReference>
<dbReference type="HAMAP" id="MF_00452">
    <property type="entry name" value="PEPCK_GTP"/>
    <property type="match status" value="1"/>
</dbReference>
<name>A0ABU2B4M6_9CORY</name>
<evidence type="ECO:0000256" key="1">
    <source>
        <dbReference type="ARBA" id="ARBA00001936"/>
    </source>
</evidence>
<evidence type="ECO:0000256" key="8">
    <source>
        <dbReference type="ARBA" id="ARBA00023211"/>
    </source>
</evidence>
<gene>
    <name evidence="10" type="primary">pckG</name>
    <name evidence="13" type="ORF">J2S37_000105</name>
</gene>
<dbReference type="PIRSF" id="PIRSF001348">
    <property type="entry name" value="PEP_carboxykinase_GTP"/>
    <property type="match status" value="1"/>
</dbReference>
<dbReference type="RefSeq" id="WP_277104198.1">
    <property type="nucleotide sequence ID" value="NZ_BAAAJS010000039.1"/>
</dbReference>
<reference evidence="13 14" key="1">
    <citation type="submission" date="2023-07" db="EMBL/GenBank/DDBJ databases">
        <title>Sequencing the genomes of 1000 actinobacteria strains.</title>
        <authorList>
            <person name="Klenk H.-P."/>
        </authorList>
    </citation>
    <scope>NUCLEOTIDE SEQUENCE [LARGE SCALE GENOMIC DNA]</scope>
    <source>
        <strain evidence="13 14">DSM 44508</strain>
    </source>
</reference>
<dbReference type="InterPro" id="IPR008210">
    <property type="entry name" value="PEP_carboxykinase_N"/>
</dbReference>
<evidence type="ECO:0000256" key="4">
    <source>
        <dbReference type="ARBA" id="ARBA00022723"/>
    </source>
</evidence>
<keyword evidence="5 10" id="KW-0547">Nucleotide-binding</keyword>
<dbReference type="GO" id="GO:0004613">
    <property type="term" value="F:phosphoenolpyruvate carboxykinase (GTP) activity"/>
    <property type="evidence" value="ECO:0007669"/>
    <property type="project" value="UniProtKB-EC"/>
</dbReference>
<dbReference type="EC" id="4.1.1.32" evidence="10"/>
<comment type="caution">
    <text evidence="10">Lacks conserved residue(s) required for the propagation of feature annotation.</text>
</comment>
<feature type="active site" evidence="10">
    <location>
        <position position="277"/>
    </location>
</feature>
<keyword evidence="10" id="KW-0963">Cytoplasm</keyword>
<sequence>MTTTVTSHTPTPEDIRATLHAAGADIDAIEDFVVEWASITTPARIEVISPDDEQRLIDEALACGELLPVGKGRYLARSHVKDTARSEERTVVATNNPADAGVYNNWRDAAETKAAQIAKMTGASSGKTMYVLPYLMAEVGSPLERFAAGVELTDDRLVVLQMLRMARVGIALFKQLKDPSFFVKGVHVTGDLDAMGHGTDKDQRLFATIADERMIVHFGSAYGGNALLGKIAHALRLAAYDGFASGEFLAEQFLLLAIVDKHTGERFTVCGGFPSASGKTNLAMTKAPIALDDRYSVEFYGDDIAWLWPGEDGRLYGMNPEFGVFGVAKDTNEKTNPEAIASIEEGSGAIFTNVAYNEDLQEVWWEGKTPTPPADITGWRDWTGALISERSDEEKDLPWAHPNSRFTTTMANVRNVAADYSDPKGVAIDAVIFGGRTRDREPLIRALADIPAGVYDGLTLGAEATFAAEGLDGQLRYDPMSMRPFMSYPEGAYAAQWLKVVGACAKPPVFAHVNWFQRDANTGEYLWPGYRDNLRALLWLKDFIQGKAEGTPTAIGVLPKPEELNCEGLDLPQENLEALLTVDEKRWREELKNRRTHLEQFENLPVEIWQAHEAMESQFL</sequence>
<keyword evidence="8" id="KW-0464">Manganese</keyword>
<evidence type="ECO:0000313" key="13">
    <source>
        <dbReference type="EMBL" id="MDR7353567.1"/>
    </source>
</evidence>
<keyword evidence="4" id="KW-0479">Metal-binding</keyword>